<evidence type="ECO:0000313" key="4">
    <source>
        <dbReference type="EMBL" id="OGM15264.1"/>
    </source>
</evidence>
<gene>
    <name evidence="4" type="ORF">A2V97_01355</name>
</gene>
<sequence length="446" mass="46678">MDLANPNTGGVINPPPVPQTDEITPPTLASSDPPSTPLTDPVGAPPSSFPPSSSGAEVVPPAVPPSDPLSTGEPLVTPPTGPSPRGKKVVLSAIAGILLLGTIGGGIYIATHIAPNPADQTGQATSPSATPAPQITGVEVTYLGGTAWSISGDAKVPLTQGQSVVEGATIETEDDAKMLLTLGEGSIVRIGPSSKITLTSLDPESMNFTQEQGIIYAYVGSESVATFTVVAGDVTIEAQGTAFSVEKDELAFINVFDNKVMVRQGGKEKEVAENTNYVQGAEEAFDLNTDELETDSFLQWALEEELGRIEAEIASEAEGSASLEAKEAYKTTLEALGIEKLDVLKDTFLASTTGAVSKITLTGSRLENGAVSLSWTSDGLAENGYKIVWSTTLGKPYPADKRTSEPILGYAKTLGPMKPGKTWYYRVCEWTGITCGIYSNELSFSF</sequence>
<evidence type="ECO:0000313" key="5">
    <source>
        <dbReference type="Proteomes" id="UP000177382"/>
    </source>
</evidence>
<protein>
    <recommendedName>
        <fullName evidence="3">FecR protein domain-containing protein</fullName>
    </recommendedName>
</protein>
<organism evidence="4 5">
    <name type="scientific">Candidatus Woesebacteria bacterium RBG_16_42_24</name>
    <dbReference type="NCBI Taxonomy" id="1802485"/>
    <lineage>
        <taxon>Bacteria</taxon>
        <taxon>Candidatus Woeseibacteriota</taxon>
    </lineage>
</organism>
<proteinExistence type="predicted"/>
<feature type="compositionally biased region" description="Low complexity" evidence="1">
    <location>
        <begin position="24"/>
        <end position="41"/>
    </location>
</feature>
<feature type="region of interest" description="Disordered" evidence="1">
    <location>
        <begin position="1"/>
        <end position="86"/>
    </location>
</feature>
<evidence type="ECO:0000259" key="3">
    <source>
        <dbReference type="Pfam" id="PF04773"/>
    </source>
</evidence>
<evidence type="ECO:0000256" key="2">
    <source>
        <dbReference type="SAM" id="Phobius"/>
    </source>
</evidence>
<dbReference type="Proteomes" id="UP000177382">
    <property type="component" value="Unassembled WGS sequence"/>
</dbReference>
<keyword evidence="2" id="KW-1133">Transmembrane helix</keyword>
<dbReference type="PANTHER" id="PTHR38731">
    <property type="entry name" value="LIPL45-RELATED LIPOPROTEIN-RELATED"/>
    <property type="match status" value="1"/>
</dbReference>
<dbReference type="InterPro" id="IPR006860">
    <property type="entry name" value="FecR"/>
</dbReference>
<dbReference type="Gene3D" id="2.60.120.1440">
    <property type="match status" value="1"/>
</dbReference>
<comment type="caution">
    <text evidence="4">The sequence shown here is derived from an EMBL/GenBank/DDBJ whole genome shotgun (WGS) entry which is preliminary data.</text>
</comment>
<keyword evidence="2" id="KW-0812">Transmembrane</keyword>
<feature type="compositionally biased region" description="Polar residues" evidence="1">
    <location>
        <begin position="1"/>
        <end position="10"/>
    </location>
</feature>
<dbReference type="PANTHER" id="PTHR38731:SF3">
    <property type="entry name" value="BLL6125 PROTEIN"/>
    <property type="match status" value="1"/>
</dbReference>
<keyword evidence="2" id="KW-0472">Membrane</keyword>
<evidence type="ECO:0000256" key="1">
    <source>
        <dbReference type="SAM" id="MobiDB-lite"/>
    </source>
</evidence>
<dbReference type="EMBL" id="MGFX01000006">
    <property type="protein sequence ID" value="OGM15264.1"/>
    <property type="molecule type" value="Genomic_DNA"/>
</dbReference>
<feature type="domain" description="FecR protein" evidence="3">
    <location>
        <begin position="169"/>
        <end position="260"/>
    </location>
</feature>
<accession>A0A1F7XJN9</accession>
<reference evidence="4 5" key="1">
    <citation type="journal article" date="2016" name="Nat. Commun.">
        <title>Thousands of microbial genomes shed light on interconnected biogeochemical processes in an aquifer system.</title>
        <authorList>
            <person name="Anantharaman K."/>
            <person name="Brown C.T."/>
            <person name="Hug L.A."/>
            <person name="Sharon I."/>
            <person name="Castelle C.J."/>
            <person name="Probst A.J."/>
            <person name="Thomas B.C."/>
            <person name="Singh A."/>
            <person name="Wilkins M.J."/>
            <person name="Karaoz U."/>
            <person name="Brodie E.L."/>
            <person name="Williams K.H."/>
            <person name="Hubbard S.S."/>
            <person name="Banfield J.F."/>
        </authorList>
    </citation>
    <scope>NUCLEOTIDE SEQUENCE [LARGE SCALE GENOMIC DNA]</scope>
</reference>
<dbReference type="STRING" id="1802485.A2V97_01355"/>
<dbReference type="AlphaFoldDB" id="A0A1F7XJN9"/>
<dbReference type="Pfam" id="PF04773">
    <property type="entry name" value="FecR"/>
    <property type="match status" value="1"/>
</dbReference>
<name>A0A1F7XJN9_9BACT</name>
<feature type="transmembrane region" description="Helical" evidence="2">
    <location>
        <begin position="89"/>
        <end position="110"/>
    </location>
</feature>